<name>A0A1Q9C3S6_SYMMI</name>
<evidence type="ECO:0000313" key="1">
    <source>
        <dbReference type="EMBL" id="OLP77571.1"/>
    </source>
</evidence>
<dbReference type="EMBL" id="LSRX01001743">
    <property type="protein sequence ID" value="OLP77571.1"/>
    <property type="molecule type" value="Genomic_DNA"/>
</dbReference>
<proteinExistence type="predicted"/>
<keyword evidence="2" id="KW-1185">Reference proteome</keyword>
<evidence type="ECO:0000313" key="2">
    <source>
        <dbReference type="Proteomes" id="UP000186817"/>
    </source>
</evidence>
<gene>
    <name evidence="1" type="ORF">AK812_SmicGene42364</name>
</gene>
<dbReference type="OrthoDB" id="10446020at2759"/>
<organism evidence="1 2">
    <name type="scientific">Symbiodinium microadriaticum</name>
    <name type="common">Dinoflagellate</name>
    <name type="synonym">Zooxanthella microadriatica</name>
    <dbReference type="NCBI Taxonomy" id="2951"/>
    <lineage>
        <taxon>Eukaryota</taxon>
        <taxon>Sar</taxon>
        <taxon>Alveolata</taxon>
        <taxon>Dinophyceae</taxon>
        <taxon>Suessiales</taxon>
        <taxon>Symbiodiniaceae</taxon>
        <taxon>Symbiodinium</taxon>
    </lineage>
</organism>
<comment type="caution">
    <text evidence="1">The sequence shown here is derived from an EMBL/GenBank/DDBJ whole genome shotgun (WGS) entry which is preliminary data.</text>
</comment>
<protein>
    <submittedName>
        <fullName evidence="1">Uncharacterized protein</fullName>
    </submittedName>
</protein>
<sequence length="239" mass="25605">MGSAAKNIRDKHVAALLHNVLVNSGNSNGGMSVKEEARMSLHSDPPILVLWLERQTMNYDQEKVHHELALICDEHWTKKGLDVAGNPDIPAKRSLRSSANELSDKVSSALAACGHGTASSFEAAEVQPQPAAASVGPCPAGGTPLPVQGRVTGPLIFCTLFRMPPHEASFCSRACCSTREPRLPKSELGESFDRLASLKTSSSVLGPLRDPEREPNASFDLERRFALFGTPSSPAEEPA</sequence>
<reference evidence="1 2" key="1">
    <citation type="submission" date="2016-02" db="EMBL/GenBank/DDBJ databases">
        <title>Genome analysis of coral dinoflagellate symbionts highlights evolutionary adaptations to a symbiotic lifestyle.</title>
        <authorList>
            <person name="Aranda M."/>
            <person name="Li Y."/>
            <person name="Liew Y.J."/>
            <person name="Baumgarten S."/>
            <person name="Simakov O."/>
            <person name="Wilson M."/>
            <person name="Piel J."/>
            <person name="Ashoor H."/>
            <person name="Bougouffa S."/>
            <person name="Bajic V.B."/>
            <person name="Ryu T."/>
            <person name="Ravasi T."/>
            <person name="Bayer T."/>
            <person name="Micklem G."/>
            <person name="Kim H."/>
            <person name="Bhak J."/>
            <person name="Lajeunesse T.C."/>
            <person name="Voolstra C.R."/>
        </authorList>
    </citation>
    <scope>NUCLEOTIDE SEQUENCE [LARGE SCALE GENOMIC DNA]</scope>
    <source>
        <strain evidence="1 2">CCMP2467</strain>
    </source>
</reference>
<accession>A0A1Q9C3S6</accession>
<dbReference type="Proteomes" id="UP000186817">
    <property type="component" value="Unassembled WGS sequence"/>
</dbReference>
<dbReference type="AlphaFoldDB" id="A0A1Q9C3S6"/>